<dbReference type="SUPFAM" id="SSF51182">
    <property type="entry name" value="RmlC-like cupins"/>
    <property type="match status" value="1"/>
</dbReference>
<accession>A0A382GA25</accession>
<dbReference type="PANTHER" id="PTHR40112">
    <property type="entry name" value="H2HPP ISOMERASE"/>
    <property type="match status" value="1"/>
</dbReference>
<sequence>MSNPNAVTKFTWDKMPKERVTNRIDRRIVSGDQAMVAHVYLEEGAIVPEHSHHNEQLTYILQGKLRLWVGEDLSQIVDVAEGEVLHLPANVPHRAEALEETLDLDIFSPPREDWLDHTDNYFRDQ</sequence>
<dbReference type="Gene3D" id="2.60.120.10">
    <property type="entry name" value="Jelly Rolls"/>
    <property type="match status" value="1"/>
</dbReference>
<dbReference type="InterPro" id="IPR013096">
    <property type="entry name" value="Cupin_2"/>
</dbReference>
<dbReference type="InterPro" id="IPR052535">
    <property type="entry name" value="Bacilysin_H2HPP_isomerase"/>
</dbReference>
<dbReference type="EMBL" id="UINC01054094">
    <property type="protein sequence ID" value="SVB71397.1"/>
    <property type="molecule type" value="Genomic_DNA"/>
</dbReference>
<evidence type="ECO:0000313" key="2">
    <source>
        <dbReference type="EMBL" id="SVB71397.1"/>
    </source>
</evidence>
<organism evidence="2">
    <name type="scientific">marine metagenome</name>
    <dbReference type="NCBI Taxonomy" id="408172"/>
    <lineage>
        <taxon>unclassified sequences</taxon>
        <taxon>metagenomes</taxon>
        <taxon>ecological metagenomes</taxon>
    </lineage>
</organism>
<dbReference type="Pfam" id="PF07883">
    <property type="entry name" value="Cupin_2"/>
    <property type="match status" value="1"/>
</dbReference>
<dbReference type="InterPro" id="IPR011051">
    <property type="entry name" value="RmlC_Cupin_sf"/>
</dbReference>
<dbReference type="PANTHER" id="PTHR40112:SF1">
    <property type="entry name" value="H2HPP ISOMERASE"/>
    <property type="match status" value="1"/>
</dbReference>
<proteinExistence type="predicted"/>
<dbReference type="CDD" id="cd02238">
    <property type="entry name" value="cupin_KdgF"/>
    <property type="match status" value="1"/>
</dbReference>
<reference evidence="2" key="1">
    <citation type="submission" date="2018-05" db="EMBL/GenBank/DDBJ databases">
        <authorList>
            <person name="Lanie J.A."/>
            <person name="Ng W.-L."/>
            <person name="Kazmierczak K.M."/>
            <person name="Andrzejewski T.M."/>
            <person name="Davidsen T.M."/>
            <person name="Wayne K.J."/>
            <person name="Tettelin H."/>
            <person name="Glass J.I."/>
            <person name="Rusch D."/>
            <person name="Podicherti R."/>
            <person name="Tsui H.-C.T."/>
            <person name="Winkler M.E."/>
        </authorList>
    </citation>
    <scope>NUCLEOTIDE SEQUENCE</scope>
</reference>
<dbReference type="AlphaFoldDB" id="A0A382GA25"/>
<dbReference type="InterPro" id="IPR025499">
    <property type="entry name" value="KdgF"/>
</dbReference>
<feature type="domain" description="Cupin type-2" evidence="1">
    <location>
        <begin position="38"/>
        <end position="101"/>
    </location>
</feature>
<gene>
    <name evidence="2" type="ORF">METZ01_LOCUS224251</name>
</gene>
<dbReference type="InterPro" id="IPR014710">
    <property type="entry name" value="RmlC-like_jellyroll"/>
</dbReference>
<name>A0A382GA25_9ZZZZ</name>
<protein>
    <recommendedName>
        <fullName evidence="1">Cupin type-2 domain-containing protein</fullName>
    </recommendedName>
</protein>
<evidence type="ECO:0000259" key="1">
    <source>
        <dbReference type="Pfam" id="PF07883"/>
    </source>
</evidence>
<dbReference type="PIRSF" id="PIRSF029883">
    <property type="entry name" value="KdgF"/>
    <property type="match status" value="1"/>
</dbReference>